<feature type="region of interest" description="Disordered" evidence="1">
    <location>
        <begin position="1"/>
        <end position="29"/>
    </location>
</feature>
<evidence type="ECO:0000256" key="1">
    <source>
        <dbReference type="SAM" id="MobiDB-lite"/>
    </source>
</evidence>
<dbReference type="VEuPathDB" id="VectorBase:ISCI013320"/>
<dbReference type="EnsemblMetazoa" id="ISCW013320-RA">
    <property type="protein sequence ID" value="ISCW013320-PA"/>
    <property type="gene ID" value="ISCW013320"/>
</dbReference>
<dbReference type="Proteomes" id="UP000001555">
    <property type="component" value="Unassembled WGS sequence"/>
</dbReference>
<protein>
    <submittedName>
        <fullName evidence="2 3">Uncharacterized protein</fullName>
    </submittedName>
</protein>
<reference evidence="3" key="2">
    <citation type="submission" date="2020-05" db="UniProtKB">
        <authorList>
            <consortium name="EnsemblMetazoa"/>
        </authorList>
    </citation>
    <scope>IDENTIFICATION</scope>
    <source>
        <strain evidence="3">wikel</strain>
    </source>
</reference>
<feature type="region of interest" description="Disordered" evidence="1">
    <location>
        <begin position="60"/>
        <end position="90"/>
    </location>
</feature>
<evidence type="ECO:0000313" key="3">
    <source>
        <dbReference type="EnsemblMetazoa" id="ISCW013320-PA"/>
    </source>
</evidence>
<dbReference type="AlphaFoldDB" id="B7QDK9"/>
<evidence type="ECO:0000313" key="4">
    <source>
        <dbReference type="Proteomes" id="UP000001555"/>
    </source>
</evidence>
<organism>
    <name type="scientific">Ixodes scapularis</name>
    <name type="common">Black-legged tick</name>
    <name type="synonym">Deer tick</name>
    <dbReference type="NCBI Taxonomy" id="6945"/>
    <lineage>
        <taxon>Eukaryota</taxon>
        <taxon>Metazoa</taxon>
        <taxon>Ecdysozoa</taxon>
        <taxon>Arthropoda</taxon>
        <taxon>Chelicerata</taxon>
        <taxon>Arachnida</taxon>
        <taxon>Acari</taxon>
        <taxon>Parasitiformes</taxon>
        <taxon>Ixodida</taxon>
        <taxon>Ixodoidea</taxon>
        <taxon>Ixodidae</taxon>
        <taxon>Ixodinae</taxon>
        <taxon>Ixodes</taxon>
    </lineage>
</organism>
<keyword evidence="4" id="KW-1185">Reference proteome</keyword>
<gene>
    <name evidence="2" type="ORF">IscW_ISCW013320</name>
</gene>
<dbReference type="EMBL" id="ABJB011067300">
    <property type="status" value="NOT_ANNOTATED_CDS"/>
    <property type="molecule type" value="Genomic_DNA"/>
</dbReference>
<sequence length="164" mass="18377">MAVVFDEPMLAEESRQLEEQQPYPQEQQQQRVVLVPVSQAQRFTDQATRPIRRHRLKPVLQRQVARPQQYVASTDDLQQPQQQQRRQREAPAMVLVPAQSRYVAAPATAQVAYVPAASNSEADLKPSATGYGHQAEGYLDMGAYSGNYGAFGWYADYPVGGGYH</sequence>
<dbReference type="PaxDb" id="6945-B7QDK9"/>
<dbReference type="EMBL" id="DS914679">
    <property type="protein sequence ID" value="EEC16931.1"/>
    <property type="molecule type" value="Genomic_DNA"/>
</dbReference>
<evidence type="ECO:0000313" key="2">
    <source>
        <dbReference type="EMBL" id="EEC16931.1"/>
    </source>
</evidence>
<accession>B7QDK9</accession>
<dbReference type="HOGENOM" id="CLU_1620874_0_0_1"/>
<dbReference type="InParanoid" id="B7QDK9"/>
<name>B7QDK9_IXOSC</name>
<dbReference type="VEuPathDB" id="VectorBase:ISCW013320"/>
<reference evidence="2 4" key="1">
    <citation type="submission" date="2008-03" db="EMBL/GenBank/DDBJ databases">
        <title>Annotation of Ixodes scapularis.</title>
        <authorList>
            <consortium name="Ixodes scapularis Genome Project Consortium"/>
            <person name="Caler E."/>
            <person name="Hannick L.I."/>
            <person name="Bidwell S."/>
            <person name="Joardar V."/>
            <person name="Thiagarajan M."/>
            <person name="Amedeo P."/>
            <person name="Galinsky K.J."/>
            <person name="Schobel S."/>
            <person name="Inman J."/>
            <person name="Hostetler J."/>
            <person name="Miller J."/>
            <person name="Hammond M."/>
            <person name="Megy K."/>
            <person name="Lawson D."/>
            <person name="Kodira C."/>
            <person name="Sutton G."/>
            <person name="Meyer J."/>
            <person name="Hill C.A."/>
            <person name="Birren B."/>
            <person name="Nene V."/>
            <person name="Collins F."/>
            <person name="Alarcon-Chaidez F."/>
            <person name="Wikel S."/>
            <person name="Strausberg R."/>
        </authorList>
    </citation>
    <scope>NUCLEOTIDE SEQUENCE [LARGE SCALE GENOMIC DNA]</scope>
    <source>
        <strain evidence="4">Wikel</strain>
        <strain evidence="2">Wikel colony</strain>
    </source>
</reference>
<feature type="compositionally biased region" description="Low complexity" evidence="1">
    <location>
        <begin position="19"/>
        <end position="29"/>
    </location>
</feature>
<proteinExistence type="predicted"/>